<dbReference type="InterPro" id="IPR055064">
    <property type="entry name" value="BRISC_FAM175B_helical"/>
</dbReference>
<evidence type="ECO:0000259" key="2">
    <source>
        <dbReference type="Pfam" id="PF22299"/>
    </source>
</evidence>
<organism evidence="3 4">
    <name type="scientific">Trichogramma kaykai</name>
    <dbReference type="NCBI Taxonomy" id="54128"/>
    <lineage>
        <taxon>Eukaryota</taxon>
        <taxon>Metazoa</taxon>
        <taxon>Ecdysozoa</taxon>
        <taxon>Arthropoda</taxon>
        <taxon>Hexapoda</taxon>
        <taxon>Insecta</taxon>
        <taxon>Pterygota</taxon>
        <taxon>Neoptera</taxon>
        <taxon>Endopterygota</taxon>
        <taxon>Hymenoptera</taxon>
        <taxon>Apocrita</taxon>
        <taxon>Proctotrupomorpha</taxon>
        <taxon>Chalcidoidea</taxon>
        <taxon>Trichogrammatidae</taxon>
        <taxon>Trichogramma</taxon>
    </lineage>
</organism>
<dbReference type="CDD" id="cd23525">
    <property type="entry name" value="Abraxas_2_insects"/>
    <property type="match status" value="1"/>
</dbReference>
<dbReference type="PANTHER" id="PTHR31728:SF5">
    <property type="entry name" value="OS07G0540200 PROTEIN"/>
    <property type="match status" value="1"/>
</dbReference>
<dbReference type="Pfam" id="PF22299">
    <property type="entry name" value="BRISC_FAM175B_helical"/>
    <property type="match status" value="1"/>
</dbReference>
<dbReference type="Proteomes" id="UP001627154">
    <property type="component" value="Unassembled WGS sequence"/>
</dbReference>
<keyword evidence="4" id="KW-1185">Reference proteome</keyword>
<feature type="region of interest" description="Disordered" evidence="1">
    <location>
        <begin position="337"/>
        <end position="417"/>
    </location>
</feature>
<feature type="compositionally biased region" description="Low complexity" evidence="1">
    <location>
        <begin position="402"/>
        <end position="417"/>
    </location>
</feature>
<accession>A0ABD2WEA6</accession>
<name>A0ABD2WEA6_9HYME</name>
<feature type="compositionally biased region" description="Basic and acidic residues" evidence="1">
    <location>
        <begin position="386"/>
        <end position="398"/>
    </location>
</feature>
<feature type="compositionally biased region" description="Basic and acidic residues" evidence="1">
    <location>
        <begin position="363"/>
        <end position="375"/>
    </location>
</feature>
<protein>
    <recommendedName>
        <fullName evidence="2">BRISC complex subunit FAM175B helical domain-containing protein</fullName>
    </recommendedName>
</protein>
<sequence length="417" mass="47925">MQQNVEKSASFADEEHLVATISGPALSMLLYENCRTLEQFGFLLGETATHVTRKMTDTEGENIENVKEYINIKSIVAYPSRIKPFFENHGALKENKLMHFLDTQKDRVIGWYHYREDHNYMASSLRDRHLHKNLSSFFSKNNESLSKENFIFMLLSCSKSESGGTHKCKHLILRKHSNVFQRVSLRINNLGADCTKPDGSDYKPVPKFTLRKFDAFDNVYKKIRNELDQKHGVEAVTMIQNAADALLNQCIPVVNESDKKVHELEIEAKALETEIFKLNFFKLQRNFEMARRNLNNSNQPSKNFENLSDSNTLRRFSSSEFKTTVIPRGDELSHIISETPESPDQEHTEETEEISKISKRYSRNIESKSKNRETSPKSPPPCITIPDDKEAGDGDAYHNSRRSSSSPIYPSSSYLKR</sequence>
<gene>
    <name evidence="3" type="ORF">TKK_013781</name>
</gene>
<comment type="caution">
    <text evidence="3">The sequence shown here is derived from an EMBL/GenBank/DDBJ whole genome shotgun (WGS) entry which is preliminary data.</text>
</comment>
<evidence type="ECO:0000256" key="1">
    <source>
        <dbReference type="SAM" id="MobiDB-lite"/>
    </source>
</evidence>
<evidence type="ECO:0000313" key="3">
    <source>
        <dbReference type="EMBL" id="KAL3391447.1"/>
    </source>
</evidence>
<dbReference type="Pfam" id="PF21125">
    <property type="entry name" value="MPN_2A_DUB_like"/>
    <property type="match status" value="1"/>
</dbReference>
<evidence type="ECO:0000313" key="4">
    <source>
        <dbReference type="Proteomes" id="UP001627154"/>
    </source>
</evidence>
<reference evidence="3 4" key="1">
    <citation type="journal article" date="2024" name="bioRxiv">
        <title>A reference genome for Trichogramma kaykai: A tiny desert-dwelling parasitoid wasp with competing sex-ratio distorters.</title>
        <authorList>
            <person name="Culotta J."/>
            <person name="Lindsey A.R."/>
        </authorList>
    </citation>
    <scope>NUCLEOTIDE SEQUENCE [LARGE SCALE GENOMIC DNA]</scope>
    <source>
        <strain evidence="3 4">KSX58</strain>
    </source>
</reference>
<dbReference type="AlphaFoldDB" id="A0ABD2WEA6"/>
<proteinExistence type="predicted"/>
<dbReference type="EMBL" id="JBJJXI010000109">
    <property type="protein sequence ID" value="KAL3391447.1"/>
    <property type="molecule type" value="Genomic_DNA"/>
</dbReference>
<dbReference type="InterPro" id="IPR023238">
    <property type="entry name" value="FAM175"/>
</dbReference>
<dbReference type="PANTHER" id="PTHR31728">
    <property type="entry name" value="ABRAXAS FAMILY MEMBER"/>
    <property type="match status" value="1"/>
</dbReference>
<feature type="compositionally biased region" description="Basic and acidic residues" evidence="1">
    <location>
        <begin position="344"/>
        <end position="356"/>
    </location>
</feature>
<feature type="domain" description="BRISC complex subunit FAM175B helical" evidence="2">
    <location>
        <begin position="214"/>
        <end position="275"/>
    </location>
</feature>